<sequence length="406" mass="46433">MNNSSKTIPILLKELKDFESKLAEAYKQLGNKLLKDAADPVKQNNTVSQDNLVQWQRLHDERKFCTESILDIKNNNTRLSELDGFKKQIKDRLSDTKKEIEKIKGDFLLKLYKDFLPQCAALFTPLSDEIHTEEAKIHETQEKIEALNAEKKEANFFVKLGLSGKITSHELKVKNSEKKIKNILTKSAIDLKTSQEVKALYDEDKLSPELKKTYKEILKLGMDLTDSEDRLKMIEEEAGFVTKKLADSGADKNSKKRIDNFSNRIKEIDEHIDSILYSAGIKYADKFYSAEGESALGGEVSDEALGKYADYLKKTGDYRKEITKIKYNIEFCEVMQKIKAEENRIQNLNRTINNSENAIKEAEKKIRESEAAIKTAENKITDLQDYALTLKNKFSDQTTDSGSEEE</sequence>
<feature type="coiled-coil region" evidence="1">
    <location>
        <begin position="338"/>
        <end position="393"/>
    </location>
</feature>
<dbReference type="AlphaFoldDB" id="A0AAE9MS46"/>
<dbReference type="Gene3D" id="1.20.5.340">
    <property type="match status" value="1"/>
</dbReference>
<keyword evidence="1" id="KW-0175">Coiled coil</keyword>
<reference evidence="2" key="1">
    <citation type="submission" date="2019-04" db="EMBL/GenBank/DDBJ databases">
        <title>Whole genome sequencing of oral phylogroup 2 treponemes.</title>
        <authorList>
            <person name="Chan Y."/>
            <person name="Zeng H.H."/>
            <person name="Yu X.L."/>
            <person name="Leung W.K."/>
            <person name="Watt R.M."/>
        </authorList>
    </citation>
    <scope>NUCLEOTIDE SEQUENCE</scope>
    <source>
        <strain evidence="2">OMZ 835</strain>
    </source>
</reference>
<evidence type="ECO:0000313" key="3">
    <source>
        <dbReference type="Proteomes" id="UP001058682"/>
    </source>
</evidence>
<proteinExistence type="predicted"/>
<accession>A0AAE9MS46</accession>
<dbReference type="Proteomes" id="UP001058682">
    <property type="component" value="Chromosome"/>
</dbReference>
<protein>
    <submittedName>
        <fullName evidence="2">Uncharacterized protein</fullName>
    </submittedName>
</protein>
<name>A0AAE9MS46_9SPIR</name>
<gene>
    <name evidence="2" type="ORF">E4N74_07865</name>
</gene>
<organism evidence="2 3">
    <name type="scientific">Treponema putidum</name>
    <dbReference type="NCBI Taxonomy" id="221027"/>
    <lineage>
        <taxon>Bacteria</taxon>
        <taxon>Pseudomonadati</taxon>
        <taxon>Spirochaetota</taxon>
        <taxon>Spirochaetia</taxon>
        <taxon>Spirochaetales</taxon>
        <taxon>Treponemataceae</taxon>
        <taxon>Treponema</taxon>
    </lineage>
</organism>
<dbReference type="EMBL" id="CP038804">
    <property type="protein sequence ID" value="UTY33925.1"/>
    <property type="molecule type" value="Genomic_DNA"/>
</dbReference>
<dbReference type="RefSeq" id="WP_255817157.1">
    <property type="nucleotide sequence ID" value="NZ_CP038804.1"/>
</dbReference>
<evidence type="ECO:0000256" key="1">
    <source>
        <dbReference type="SAM" id="Coils"/>
    </source>
</evidence>
<evidence type="ECO:0000313" key="2">
    <source>
        <dbReference type="EMBL" id="UTY33925.1"/>
    </source>
</evidence>